<dbReference type="InParanoid" id="A0A2P5EVJ2"/>
<comment type="subcellular location">
    <subcellularLocation>
        <location evidence="2">Membrane</location>
        <topology evidence="2">Single-pass membrane protein</topology>
    </subcellularLocation>
</comment>
<keyword evidence="17" id="KW-1185">Reference proteome</keyword>
<evidence type="ECO:0000313" key="16">
    <source>
        <dbReference type="EMBL" id="PON89551.1"/>
    </source>
</evidence>
<dbReference type="GO" id="GO:0016020">
    <property type="term" value="C:membrane"/>
    <property type="evidence" value="ECO:0007669"/>
    <property type="project" value="UniProtKB-SubCell"/>
</dbReference>
<organism evidence="16 17">
    <name type="scientific">Trema orientale</name>
    <name type="common">Charcoal tree</name>
    <name type="synonym">Celtis orientalis</name>
    <dbReference type="NCBI Taxonomy" id="63057"/>
    <lineage>
        <taxon>Eukaryota</taxon>
        <taxon>Viridiplantae</taxon>
        <taxon>Streptophyta</taxon>
        <taxon>Embryophyta</taxon>
        <taxon>Tracheophyta</taxon>
        <taxon>Spermatophyta</taxon>
        <taxon>Magnoliopsida</taxon>
        <taxon>eudicotyledons</taxon>
        <taxon>Gunneridae</taxon>
        <taxon>Pentapetalae</taxon>
        <taxon>rosids</taxon>
        <taxon>fabids</taxon>
        <taxon>Rosales</taxon>
        <taxon>Cannabaceae</taxon>
        <taxon>Trema</taxon>
    </lineage>
</organism>
<dbReference type="GO" id="GO:0004497">
    <property type="term" value="F:monooxygenase activity"/>
    <property type="evidence" value="ECO:0007669"/>
    <property type="project" value="UniProtKB-KW"/>
</dbReference>
<proteinExistence type="inferred from homology"/>
<feature type="compositionally biased region" description="Low complexity" evidence="14">
    <location>
        <begin position="278"/>
        <end position="287"/>
    </location>
</feature>
<evidence type="ECO:0000313" key="17">
    <source>
        <dbReference type="Proteomes" id="UP000237000"/>
    </source>
</evidence>
<evidence type="ECO:0000256" key="1">
    <source>
        <dbReference type="ARBA" id="ARBA00001971"/>
    </source>
</evidence>
<evidence type="ECO:0000256" key="3">
    <source>
        <dbReference type="ARBA" id="ARBA00010617"/>
    </source>
</evidence>
<feature type="signal peptide" evidence="15">
    <location>
        <begin position="1"/>
        <end position="21"/>
    </location>
</feature>
<evidence type="ECO:0000256" key="13">
    <source>
        <dbReference type="RuleBase" id="RU000461"/>
    </source>
</evidence>
<dbReference type="PRINTS" id="PR00463">
    <property type="entry name" value="EP450I"/>
</dbReference>
<evidence type="ECO:0000256" key="4">
    <source>
        <dbReference type="ARBA" id="ARBA00022617"/>
    </source>
</evidence>
<name>A0A2P5EVJ2_TREOI</name>
<keyword evidence="7" id="KW-1133">Transmembrane helix</keyword>
<dbReference type="InterPro" id="IPR002401">
    <property type="entry name" value="Cyt_P450_E_grp-I"/>
</dbReference>
<evidence type="ECO:0000256" key="10">
    <source>
        <dbReference type="ARBA" id="ARBA00023033"/>
    </source>
</evidence>
<dbReference type="Pfam" id="PF00067">
    <property type="entry name" value="p450"/>
    <property type="match status" value="1"/>
</dbReference>
<dbReference type="InterPro" id="IPR017972">
    <property type="entry name" value="Cyt_P450_CS"/>
</dbReference>
<dbReference type="Gene3D" id="1.10.630.10">
    <property type="entry name" value="Cytochrome P450"/>
    <property type="match status" value="1"/>
</dbReference>
<dbReference type="STRING" id="63057.A0A2P5EVJ2"/>
<keyword evidence="5" id="KW-0812">Transmembrane</keyword>
<comment type="caution">
    <text evidence="16">The sequence shown here is derived from an EMBL/GenBank/DDBJ whole genome shotgun (WGS) entry which is preliminary data.</text>
</comment>
<evidence type="ECO:0000256" key="6">
    <source>
        <dbReference type="ARBA" id="ARBA00022723"/>
    </source>
</evidence>
<dbReference type="InterPro" id="IPR001128">
    <property type="entry name" value="Cyt_P450"/>
</dbReference>
<dbReference type="InterPro" id="IPR036396">
    <property type="entry name" value="Cyt_P450_sf"/>
</dbReference>
<dbReference type="PROSITE" id="PS00086">
    <property type="entry name" value="CYTOCHROME_P450"/>
    <property type="match status" value="1"/>
</dbReference>
<dbReference type="OrthoDB" id="1470350at2759"/>
<gene>
    <name evidence="16" type="ORF">TorRG33x02_146950</name>
</gene>
<evidence type="ECO:0000256" key="9">
    <source>
        <dbReference type="ARBA" id="ARBA00023004"/>
    </source>
</evidence>
<keyword evidence="8 13" id="KW-0560">Oxidoreductase</keyword>
<accession>A0A2P5EVJ2</accession>
<feature type="binding site" description="axial binding residue" evidence="12">
    <location>
        <position position="473"/>
    </location>
    <ligand>
        <name>heme</name>
        <dbReference type="ChEBI" id="CHEBI:30413"/>
    </ligand>
    <ligandPart>
        <name>Fe</name>
        <dbReference type="ChEBI" id="CHEBI:18248"/>
    </ligandPart>
</feature>
<dbReference type="Proteomes" id="UP000237000">
    <property type="component" value="Unassembled WGS sequence"/>
</dbReference>
<keyword evidence="6 12" id="KW-0479">Metal-binding</keyword>
<dbReference type="PANTHER" id="PTHR47944">
    <property type="entry name" value="CYTOCHROME P450 98A9"/>
    <property type="match status" value="1"/>
</dbReference>
<keyword evidence="11" id="KW-0472">Membrane</keyword>
<dbReference type="AlphaFoldDB" id="A0A2P5EVJ2"/>
<keyword evidence="15" id="KW-0732">Signal</keyword>
<dbReference type="SUPFAM" id="SSF48264">
    <property type="entry name" value="Cytochrome P450"/>
    <property type="match status" value="1"/>
</dbReference>
<dbReference type="PRINTS" id="PR00385">
    <property type="entry name" value="P450"/>
</dbReference>
<dbReference type="EMBL" id="JXTC01000093">
    <property type="protein sequence ID" value="PON89551.1"/>
    <property type="molecule type" value="Genomic_DNA"/>
</dbReference>
<evidence type="ECO:0000256" key="11">
    <source>
        <dbReference type="ARBA" id="ARBA00023136"/>
    </source>
</evidence>
<evidence type="ECO:0000256" key="12">
    <source>
        <dbReference type="PIRSR" id="PIRSR602401-1"/>
    </source>
</evidence>
<keyword evidence="10 13" id="KW-0503">Monooxygenase</keyword>
<feature type="region of interest" description="Disordered" evidence="14">
    <location>
        <begin position="270"/>
        <end position="290"/>
    </location>
</feature>
<sequence length="545" mass="61109">MILLALFFAVPLLLLLGPILPSIFQTNRLPPSPIALPIIGHFHLLSALLHRSFHRLAARHGALLSLRLGSAVWIVASTPDLAREFLKNNELCFTSHGTSAAISRLTYGYSSLAFTPYGPYWKFVKKLTMKELLSTRPLTEFGELRAREYRQFLRLLFRKAQSGAGEAVNLSAELPKMLNNMVVRMMLGSNNSTTPTSSSDDDDDGRAEEARIVLHQVTEIFTELNLADFFWFCRKLDLQGCQKRIDAIFRRFDALAEKFITEREQLVRRGKHVKNKGDNNNDNNESSNSEEKAPFLDVLLGIMDHEDAEMNLTRDHIKALLLDLLTAGTDTTSTAIEWTLAELINHPKVLEKAREEIDRVIGNTRLVGESDGSDLPYIQAIIKESLRLHPPTPLVSRKCVKDCAIGNYIIPANATVFINTWAMGRDPNNWESPLDFWPERFLQAHEGGKNDLQIDVRGHHFQLLPFGSGRRMCPGMNLAIQILPTLVAAIIQCFDLKVVGSSSDRSDGEDAVLSMEERPGISAPRLHNLVCIPVARFSPLNIMDL</sequence>
<feature type="chain" id="PRO_5015123943" evidence="15">
    <location>
        <begin position="22"/>
        <end position="545"/>
    </location>
</feature>
<evidence type="ECO:0000256" key="5">
    <source>
        <dbReference type="ARBA" id="ARBA00022692"/>
    </source>
</evidence>
<keyword evidence="4 12" id="KW-0349">Heme</keyword>
<comment type="cofactor">
    <cofactor evidence="1 12">
        <name>heme</name>
        <dbReference type="ChEBI" id="CHEBI:30413"/>
    </cofactor>
</comment>
<evidence type="ECO:0000256" key="7">
    <source>
        <dbReference type="ARBA" id="ARBA00022989"/>
    </source>
</evidence>
<evidence type="ECO:0000256" key="15">
    <source>
        <dbReference type="SAM" id="SignalP"/>
    </source>
</evidence>
<evidence type="ECO:0000256" key="2">
    <source>
        <dbReference type="ARBA" id="ARBA00004167"/>
    </source>
</evidence>
<dbReference type="PANTHER" id="PTHR47944:SF17">
    <property type="entry name" value="3,9-DIHYDROXYPTEROCARPAN 6A-MONOOXYGENASE"/>
    <property type="match status" value="1"/>
</dbReference>
<dbReference type="GO" id="GO:0020037">
    <property type="term" value="F:heme binding"/>
    <property type="evidence" value="ECO:0007669"/>
    <property type="project" value="InterPro"/>
</dbReference>
<dbReference type="GO" id="GO:0016705">
    <property type="term" value="F:oxidoreductase activity, acting on paired donors, with incorporation or reduction of molecular oxygen"/>
    <property type="evidence" value="ECO:0007669"/>
    <property type="project" value="InterPro"/>
</dbReference>
<evidence type="ECO:0000256" key="14">
    <source>
        <dbReference type="SAM" id="MobiDB-lite"/>
    </source>
</evidence>
<evidence type="ECO:0000256" key="8">
    <source>
        <dbReference type="ARBA" id="ARBA00023002"/>
    </source>
</evidence>
<protein>
    <submittedName>
        <fullName evidence="16">Cytochrome P450, E-class, group I</fullName>
    </submittedName>
</protein>
<comment type="similarity">
    <text evidence="3 13">Belongs to the cytochrome P450 family.</text>
</comment>
<keyword evidence="9 12" id="KW-0408">Iron</keyword>
<reference evidence="17" key="1">
    <citation type="submission" date="2016-06" db="EMBL/GenBank/DDBJ databases">
        <title>Parallel loss of symbiosis genes in relatives of nitrogen-fixing non-legume Parasponia.</title>
        <authorList>
            <person name="Van Velzen R."/>
            <person name="Holmer R."/>
            <person name="Bu F."/>
            <person name="Rutten L."/>
            <person name="Van Zeijl A."/>
            <person name="Liu W."/>
            <person name="Santuari L."/>
            <person name="Cao Q."/>
            <person name="Sharma T."/>
            <person name="Shen D."/>
            <person name="Roswanjaya Y."/>
            <person name="Wardhani T."/>
            <person name="Kalhor M.S."/>
            <person name="Jansen J."/>
            <person name="Van den Hoogen J."/>
            <person name="Gungor B."/>
            <person name="Hartog M."/>
            <person name="Hontelez J."/>
            <person name="Verver J."/>
            <person name="Yang W.-C."/>
            <person name="Schijlen E."/>
            <person name="Repin R."/>
            <person name="Schilthuizen M."/>
            <person name="Schranz E."/>
            <person name="Heidstra R."/>
            <person name="Miyata K."/>
            <person name="Fedorova E."/>
            <person name="Kohlen W."/>
            <person name="Bisseling T."/>
            <person name="Smit S."/>
            <person name="Geurts R."/>
        </authorList>
    </citation>
    <scope>NUCLEOTIDE SEQUENCE [LARGE SCALE GENOMIC DNA]</scope>
    <source>
        <strain evidence="17">cv. RG33-2</strain>
    </source>
</reference>
<dbReference type="GO" id="GO:0005506">
    <property type="term" value="F:iron ion binding"/>
    <property type="evidence" value="ECO:0007669"/>
    <property type="project" value="InterPro"/>
</dbReference>